<reference evidence="4 5" key="1">
    <citation type="submission" date="2023-11" db="EMBL/GenBank/DDBJ databases">
        <title>Detection of rare carbapenemases in Enterobacterales - comparison of two colorimetric and two CIM-based carbapenemase assays.</title>
        <authorList>
            <person name="Schaffarczyk L."/>
            <person name="Noster J."/>
            <person name="Stelzer Y."/>
            <person name="Sattler J."/>
            <person name="Gatermann S."/>
            <person name="Hamprecht A."/>
        </authorList>
    </citation>
    <scope>NUCLEOTIDE SEQUENCE [LARGE SCALE GENOMIC DNA]</scope>
    <source>
        <strain evidence="4 5">CIM-Carb-136</strain>
    </source>
</reference>
<dbReference type="EMBL" id="JAXABG010000003">
    <property type="protein sequence ID" value="MDX7081888.1"/>
    <property type="molecule type" value="Genomic_DNA"/>
</dbReference>
<feature type="coiled-coil region" evidence="1">
    <location>
        <begin position="13"/>
        <end position="40"/>
    </location>
</feature>
<dbReference type="RefSeq" id="WP_319856853.1">
    <property type="nucleotide sequence ID" value="NZ_JAXABG010000003.1"/>
</dbReference>
<keyword evidence="1" id="KW-0175">Coiled coil</keyword>
<dbReference type="Proteomes" id="UP001275057">
    <property type="component" value="Unassembled WGS sequence"/>
</dbReference>
<feature type="transmembrane region" description="Helical" evidence="3">
    <location>
        <begin position="68"/>
        <end position="88"/>
    </location>
</feature>
<evidence type="ECO:0000256" key="2">
    <source>
        <dbReference type="SAM" id="MobiDB-lite"/>
    </source>
</evidence>
<keyword evidence="3" id="KW-0812">Transmembrane</keyword>
<feature type="transmembrane region" description="Helical" evidence="3">
    <location>
        <begin position="157"/>
        <end position="178"/>
    </location>
</feature>
<keyword evidence="3" id="KW-1133">Transmembrane helix</keyword>
<feature type="transmembrane region" description="Helical" evidence="3">
    <location>
        <begin position="37"/>
        <end position="56"/>
    </location>
</feature>
<evidence type="ECO:0000313" key="5">
    <source>
        <dbReference type="Proteomes" id="UP001275057"/>
    </source>
</evidence>
<organism evidence="4 5">
    <name type="scientific">Serratia marcescens</name>
    <dbReference type="NCBI Taxonomy" id="615"/>
    <lineage>
        <taxon>Bacteria</taxon>
        <taxon>Pseudomonadati</taxon>
        <taxon>Pseudomonadota</taxon>
        <taxon>Gammaproteobacteria</taxon>
        <taxon>Enterobacterales</taxon>
        <taxon>Yersiniaceae</taxon>
        <taxon>Serratia</taxon>
    </lineage>
</organism>
<dbReference type="AlphaFoldDB" id="A0ABD5IDI1"/>
<proteinExistence type="predicted"/>
<evidence type="ECO:0000313" key="4">
    <source>
        <dbReference type="EMBL" id="MDX7081888.1"/>
    </source>
</evidence>
<name>A0ABD5IDI1_SERMA</name>
<accession>A0ABD5IDI1</accession>
<evidence type="ECO:0000256" key="3">
    <source>
        <dbReference type="SAM" id="Phobius"/>
    </source>
</evidence>
<evidence type="ECO:0008006" key="6">
    <source>
        <dbReference type="Google" id="ProtNLM"/>
    </source>
</evidence>
<protein>
    <recommendedName>
        <fullName evidence="6">MARVEL domain-containing protein</fullName>
    </recommendedName>
</protein>
<comment type="caution">
    <text evidence="4">The sequence shown here is derived from an EMBL/GenBank/DDBJ whole genome shotgun (WGS) entry which is preliminary data.</text>
</comment>
<feature type="region of interest" description="Disordered" evidence="2">
    <location>
        <begin position="187"/>
        <end position="208"/>
    </location>
</feature>
<keyword evidence="3" id="KW-0472">Membrane</keyword>
<gene>
    <name evidence="4" type="ORF">SJ435_05770</name>
</gene>
<sequence length="236" mass="27211">MDKELKERSDFYYKYQKDRVDEAVARLRRLEDKAIKLLTMISVIITVVTFILKYVWDAYVTNQLVDVAFVIIFIEIILMLISFMASWGHVLSSLWPEKIPILYSGKETEAFIMTDAKCSDIVDVQCSIGRRMSEDCIKFNILNERKAKMMLFAFEEVLIGSCFFVIFVISICFVQFSVKEVSTMSENNDLENTTPSQHDQNSAPPTDYNRVEFFDSVVGTESDKSYLNDISDLLKG</sequence>
<evidence type="ECO:0000256" key="1">
    <source>
        <dbReference type="SAM" id="Coils"/>
    </source>
</evidence>
<feature type="compositionally biased region" description="Polar residues" evidence="2">
    <location>
        <begin position="187"/>
        <end position="204"/>
    </location>
</feature>